<dbReference type="Proteomes" id="UP001596540">
    <property type="component" value="Unassembled WGS sequence"/>
</dbReference>
<sequence length="286" mass="29832">MRQPEHIGTITLPDGRRLGWAAWGPVDGRPVLFCSGAAMGRSLGFGGGALERLGARLIAVDRPGLGASDPDPGRTLDGWARDVADLVSALGLRDPLAVGFSQGAPFALACAAAGVVSAVAVVSGQDDLGDPRLAELLPAQVTAMVHAARTDPAGFEASLAKSMDAETLWRIVMDTSSAADRAVYTDPAFEPAYRRSLAEGFTQGAAGYARDLTLTFGRWPFELDAITAPVHLWYGAHDPGATHSPDNGAVLSHRLASARRHLLADAGAALLWTHGEEILAELVAPS</sequence>
<keyword evidence="2" id="KW-0378">Hydrolase</keyword>
<dbReference type="InterPro" id="IPR029058">
    <property type="entry name" value="AB_hydrolase_fold"/>
</dbReference>
<dbReference type="PANTHER" id="PTHR45763:SF46">
    <property type="entry name" value="AB HYDROLASE-1 DOMAIN-CONTAINING PROTEIN"/>
    <property type="match status" value="1"/>
</dbReference>
<dbReference type="Gene3D" id="3.40.50.1820">
    <property type="entry name" value="alpha/beta hydrolase"/>
    <property type="match status" value="1"/>
</dbReference>
<protein>
    <submittedName>
        <fullName evidence="2">Alpha/beta fold hydrolase</fullName>
    </submittedName>
</protein>
<dbReference type="RefSeq" id="WP_379873067.1">
    <property type="nucleotide sequence ID" value="NZ_JBHTBH010000012.1"/>
</dbReference>
<evidence type="ECO:0000313" key="2">
    <source>
        <dbReference type="EMBL" id="MFC7330418.1"/>
    </source>
</evidence>
<feature type="domain" description="AB hydrolase-1" evidence="1">
    <location>
        <begin position="30"/>
        <end position="274"/>
    </location>
</feature>
<dbReference type="PANTHER" id="PTHR45763">
    <property type="entry name" value="HYDROLASE, ALPHA/BETA FOLD FAMILY PROTEIN, EXPRESSED-RELATED"/>
    <property type="match status" value="1"/>
</dbReference>
<accession>A0ABW2KLY9</accession>
<keyword evidence="3" id="KW-1185">Reference proteome</keyword>
<evidence type="ECO:0000259" key="1">
    <source>
        <dbReference type="Pfam" id="PF00561"/>
    </source>
</evidence>
<organism evidence="2 3">
    <name type="scientific">Marinactinospora rubrisoli</name>
    <dbReference type="NCBI Taxonomy" id="2715399"/>
    <lineage>
        <taxon>Bacteria</taxon>
        <taxon>Bacillati</taxon>
        <taxon>Actinomycetota</taxon>
        <taxon>Actinomycetes</taxon>
        <taxon>Streptosporangiales</taxon>
        <taxon>Nocardiopsidaceae</taxon>
        <taxon>Marinactinospora</taxon>
    </lineage>
</organism>
<evidence type="ECO:0000313" key="3">
    <source>
        <dbReference type="Proteomes" id="UP001596540"/>
    </source>
</evidence>
<dbReference type="InterPro" id="IPR000073">
    <property type="entry name" value="AB_hydrolase_1"/>
</dbReference>
<dbReference type="GO" id="GO:0016787">
    <property type="term" value="F:hydrolase activity"/>
    <property type="evidence" value="ECO:0007669"/>
    <property type="project" value="UniProtKB-KW"/>
</dbReference>
<reference evidence="3" key="1">
    <citation type="journal article" date="2019" name="Int. J. Syst. Evol. Microbiol.">
        <title>The Global Catalogue of Microorganisms (GCM) 10K type strain sequencing project: providing services to taxonomists for standard genome sequencing and annotation.</title>
        <authorList>
            <consortium name="The Broad Institute Genomics Platform"/>
            <consortium name="The Broad Institute Genome Sequencing Center for Infectious Disease"/>
            <person name="Wu L."/>
            <person name="Ma J."/>
        </authorList>
    </citation>
    <scope>NUCLEOTIDE SEQUENCE [LARGE SCALE GENOMIC DNA]</scope>
    <source>
        <strain evidence="3">CGMCC 4.7382</strain>
    </source>
</reference>
<dbReference type="SUPFAM" id="SSF53474">
    <property type="entry name" value="alpha/beta-Hydrolases"/>
    <property type="match status" value="1"/>
</dbReference>
<comment type="caution">
    <text evidence="2">The sequence shown here is derived from an EMBL/GenBank/DDBJ whole genome shotgun (WGS) entry which is preliminary data.</text>
</comment>
<gene>
    <name evidence="2" type="ORF">ACFQRF_22060</name>
</gene>
<dbReference type="Pfam" id="PF00561">
    <property type="entry name" value="Abhydrolase_1"/>
    <property type="match status" value="1"/>
</dbReference>
<proteinExistence type="predicted"/>
<name>A0ABW2KLY9_9ACTN</name>
<dbReference type="EMBL" id="JBHTBH010000012">
    <property type="protein sequence ID" value="MFC7330418.1"/>
    <property type="molecule type" value="Genomic_DNA"/>
</dbReference>